<dbReference type="GO" id="GO:0009372">
    <property type="term" value="P:quorum sensing"/>
    <property type="evidence" value="ECO:0007669"/>
    <property type="project" value="UniProtKB-UniRule"/>
</dbReference>
<dbReference type="SUPFAM" id="SSF55729">
    <property type="entry name" value="Acyl-CoA N-acyltransferases (Nat)"/>
    <property type="match status" value="1"/>
</dbReference>
<evidence type="ECO:0000256" key="5">
    <source>
        <dbReference type="PROSITE-ProRule" id="PRU00533"/>
    </source>
</evidence>
<dbReference type="Gene3D" id="3.40.630.30">
    <property type="match status" value="1"/>
</dbReference>
<keyword evidence="2 6" id="KW-0808">Transferase</keyword>
<evidence type="ECO:0000256" key="1">
    <source>
        <dbReference type="ARBA" id="ARBA00022654"/>
    </source>
</evidence>
<dbReference type="GO" id="GO:0007165">
    <property type="term" value="P:signal transduction"/>
    <property type="evidence" value="ECO:0007669"/>
    <property type="project" value="TreeGrafter"/>
</dbReference>
<dbReference type="InterPro" id="IPR001690">
    <property type="entry name" value="Autoind_synthase"/>
</dbReference>
<comment type="similarity">
    <text evidence="5 6">Belongs to the autoinducer synthase family.</text>
</comment>
<evidence type="ECO:0000313" key="7">
    <source>
        <dbReference type="EMBL" id="TPD59318.1"/>
    </source>
</evidence>
<evidence type="ECO:0000256" key="6">
    <source>
        <dbReference type="RuleBase" id="RU361135"/>
    </source>
</evidence>
<dbReference type="PRINTS" id="PR01549">
    <property type="entry name" value="AUTOINDCRSYN"/>
</dbReference>
<comment type="catalytic activity">
    <reaction evidence="6">
        <text>a fatty acyl-[ACP] + S-adenosyl-L-methionine = an N-acyl-L-homoserine lactone + S-methyl-5'-thioadenosine + holo-[ACP] + H(+)</text>
        <dbReference type="Rhea" id="RHEA:10096"/>
        <dbReference type="Rhea" id="RHEA-COMP:9685"/>
        <dbReference type="Rhea" id="RHEA-COMP:14125"/>
        <dbReference type="ChEBI" id="CHEBI:15378"/>
        <dbReference type="ChEBI" id="CHEBI:17509"/>
        <dbReference type="ChEBI" id="CHEBI:55474"/>
        <dbReference type="ChEBI" id="CHEBI:59789"/>
        <dbReference type="ChEBI" id="CHEBI:64479"/>
        <dbReference type="ChEBI" id="CHEBI:138651"/>
        <dbReference type="EC" id="2.3.1.184"/>
    </reaction>
</comment>
<reference evidence="8" key="1">
    <citation type="submission" date="2019-06" db="EMBL/GenBank/DDBJ databases">
        <title>The complete genome of Emcibacter congregatus ZYLT.</title>
        <authorList>
            <person name="Zhao Z."/>
        </authorList>
    </citation>
    <scope>NUCLEOTIDE SEQUENCE [LARGE SCALE GENOMIC DNA]</scope>
    <source>
        <strain evidence="8">MCCC 1A06723</strain>
    </source>
</reference>
<gene>
    <name evidence="7" type="ORF">FIV46_11010</name>
</gene>
<evidence type="ECO:0000313" key="8">
    <source>
        <dbReference type="Proteomes" id="UP000319148"/>
    </source>
</evidence>
<keyword evidence="4 5" id="KW-0071">Autoinducer synthesis</keyword>
<dbReference type="InterPro" id="IPR016181">
    <property type="entry name" value="Acyl_CoA_acyltransferase"/>
</dbReference>
<dbReference type="OrthoDB" id="6169313at2"/>
<dbReference type="GO" id="GO:0061579">
    <property type="term" value="F:N-acyl homoserine lactone synthase activity"/>
    <property type="evidence" value="ECO:0007669"/>
    <property type="project" value="UniProtKB-UniRule"/>
</dbReference>
<evidence type="ECO:0000256" key="3">
    <source>
        <dbReference type="ARBA" id="ARBA00022691"/>
    </source>
</evidence>
<dbReference type="EMBL" id="VFIY01000014">
    <property type="protein sequence ID" value="TPD59318.1"/>
    <property type="molecule type" value="Genomic_DNA"/>
</dbReference>
<organism evidence="7 8">
    <name type="scientific">Emcibacter nanhaiensis</name>
    <dbReference type="NCBI Taxonomy" id="1505037"/>
    <lineage>
        <taxon>Bacteria</taxon>
        <taxon>Pseudomonadati</taxon>
        <taxon>Pseudomonadota</taxon>
        <taxon>Alphaproteobacteria</taxon>
        <taxon>Emcibacterales</taxon>
        <taxon>Emcibacteraceae</taxon>
        <taxon>Emcibacter</taxon>
    </lineage>
</organism>
<dbReference type="EC" id="2.3.1.184" evidence="6"/>
<dbReference type="PROSITE" id="PS51187">
    <property type="entry name" value="AUTOINDUCER_SYNTH_2"/>
    <property type="match status" value="1"/>
</dbReference>
<dbReference type="PANTHER" id="PTHR39322:SF1">
    <property type="entry name" value="ISOVALERYL-HOMOSERINE LACTONE SYNTHASE"/>
    <property type="match status" value="1"/>
</dbReference>
<dbReference type="Proteomes" id="UP000319148">
    <property type="component" value="Unassembled WGS sequence"/>
</dbReference>
<proteinExistence type="inferred from homology"/>
<protein>
    <recommendedName>
        <fullName evidence="6">Acyl-homoserine-lactone synthase</fullName>
        <ecNumber evidence="6">2.3.1.184</ecNumber>
    </recommendedName>
    <alternativeName>
        <fullName evidence="6">Autoinducer synthesis protein</fullName>
    </alternativeName>
</protein>
<dbReference type="AlphaFoldDB" id="A0A501PGW0"/>
<dbReference type="RefSeq" id="WP_139940982.1">
    <property type="nucleotide sequence ID" value="NZ_JBHSYP010000006.1"/>
</dbReference>
<keyword evidence="8" id="KW-1185">Reference proteome</keyword>
<keyword evidence="3 6" id="KW-0949">S-adenosyl-L-methionine</keyword>
<sequence>MITIINKDNRHLHKPELDEMFRQRHRVFVQELGWSLPLAHQGREKDQFDREDTLYILLRDKWGNLIASKRLIPTVRPHLLSDIFPHLVEQEVPRAASIWESSRTCVPQEHRRCGVTKKLFLAMMETALLMGIEKITFVSSTSVYPIILDAGWTIQPLGLPQKDLDGEEIIAAAIEVSPSSLRQMRRRYSSTHVAILSLPLDYHMQPVQPVRSSNA</sequence>
<dbReference type="Pfam" id="PF00765">
    <property type="entry name" value="Autoind_synth"/>
    <property type="match status" value="1"/>
</dbReference>
<evidence type="ECO:0000256" key="2">
    <source>
        <dbReference type="ARBA" id="ARBA00022679"/>
    </source>
</evidence>
<accession>A0A501PGW0</accession>
<keyword evidence="1 5" id="KW-0673">Quorum sensing</keyword>
<comment type="caution">
    <text evidence="7">The sequence shown here is derived from an EMBL/GenBank/DDBJ whole genome shotgun (WGS) entry which is preliminary data.</text>
</comment>
<dbReference type="PANTHER" id="PTHR39322">
    <property type="entry name" value="ACYL-HOMOSERINE-LACTONE SYNTHASE"/>
    <property type="match status" value="1"/>
</dbReference>
<name>A0A501PGW0_9PROT</name>
<evidence type="ECO:0000256" key="4">
    <source>
        <dbReference type="ARBA" id="ARBA00022929"/>
    </source>
</evidence>